<dbReference type="PIRSF" id="PIRSF039117">
    <property type="entry name" value="KaiC"/>
    <property type="match status" value="1"/>
</dbReference>
<evidence type="ECO:0000256" key="6">
    <source>
        <dbReference type="ARBA" id="ARBA00022801"/>
    </source>
</evidence>
<feature type="domain" description="KaiC" evidence="7">
    <location>
        <begin position="253"/>
        <end position="485"/>
    </location>
</feature>
<protein>
    <recommendedName>
        <fullName evidence="1">non-specific serine/threonine protein kinase</fullName>
        <ecNumber evidence="1">2.7.11.1</ecNumber>
    </recommendedName>
</protein>
<evidence type="ECO:0000259" key="7">
    <source>
        <dbReference type="PROSITE" id="PS51146"/>
    </source>
</evidence>
<dbReference type="InterPro" id="IPR014774">
    <property type="entry name" value="KaiC-like_dom"/>
</dbReference>
<dbReference type="GO" id="GO:0005524">
    <property type="term" value="F:ATP binding"/>
    <property type="evidence" value="ECO:0007669"/>
    <property type="project" value="InterPro"/>
</dbReference>
<sequence>MKKPVPLNLPTQLRASTGIAGLDDVMGGGFPAHHLYLIEGEPGAGKTTLGIQFLLEGVARGESGLYVTLSETGDELRTVAASHGWTLDGLKIFELLSVEGLSPDAEQSILHPSEVELGETTRGVMAEVEKSRPTRVVFDSLSEMRLLAQDPLRYRRQILALKHFFATRGCTVLMLDDKSAREGDLQLHSIAHGVLSLSQTLGEYGEDKRFLRVAKLRGVKFRGGEHDFRLDTGGISVFPRLVAAEHHVRFSPAAASTGNAGLDAMLGGGLTYGSNTLFAGPSGVGKTTTAMACLAAALARGEKVSYYLFDEGVGTLLTRCDALGIDIRSYLDNSQFDLVSLDPAQVSAGEFANMVREAVEERGVSVLGIDSLNAYLQAMPGGKFLMLQMHELLTYLNQRGIATILVLGQHGLFGDGRSDIDVSYLSDAILSFRYFEARGSLLKALSVVKSRTSRHELTIREFRLGADGVDVGDALTDFEGVMNGVATYRGHQPLLSDGPAIAKA</sequence>
<name>A0A5C0AWW5_9BURK</name>
<dbReference type="SUPFAM" id="SSF52540">
    <property type="entry name" value="P-loop containing nucleoside triphosphate hydrolases"/>
    <property type="match status" value="2"/>
</dbReference>
<keyword evidence="6" id="KW-0378">Hydrolase</keyword>
<accession>A0A5C0AWW5</accession>
<evidence type="ECO:0000256" key="4">
    <source>
        <dbReference type="ARBA" id="ARBA00022737"/>
    </source>
</evidence>
<dbReference type="InterPro" id="IPR030665">
    <property type="entry name" value="KaiC"/>
</dbReference>
<dbReference type="InterPro" id="IPR027417">
    <property type="entry name" value="P-loop_NTPase"/>
</dbReference>
<dbReference type="Proteomes" id="UP000325161">
    <property type="component" value="Chromosome"/>
</dbReference>
<dbReference type="AlphaFoldDB" id="A0A5C0AWW5"/>
<proteinExistence type="predicted"/>
<dbReference type="EC" id="2.7.11.1" evidence="1"/>
<dbReference type="PROSITE" id="PS51146">
    <property type="entry name" value="KAIC"/>
    <property type="match status" value="2"/>
</dbReference>
<keyword evidence="3" id="KW-0808">Transferase</keyword>
<dbReference type="SMART" id="SM00382">
    <property type="entry name" value="AAA"/>
    <property type="match status" value="2"/>
</dbReference>
<evidence type="ECO:0000256" key="5">
    <source>
        <dbReference type="ARBA" id="ARBA00022777"/>
    </source>
</evidence>
<evidence type="ECO:0000313" key="8">
    <source>
        <dbReference type="EMBL" id="QEI05201.1"/>
    </source>
</evidence>
<dbReference type="RefSeq" id="WP_148813279.1">
    <property type="nucleotide sequence ID" value="NZ_CP043046.1"/>
</dbReference>
<evidence type="ECO:0000256" key="3">
    <source>
        <dbReference type="ARBA" id="ARBA00022679"/>
    </source>
</evidence>
<dbReference type="PANTHER" id="PTHR42926:SF1">
    <property type="entry name" value="CIRCADIAN CLOCK OSCILLATOR PROTEIN KAIC 1"/>
    <property type="match status" value="1"/>
</dbReference>
<dbReference type="EMBL" id="CP043046">
    <property type="protein sequence ID" value="QEI05201.1"/>
    <property type="molecule type" value="Genomic_DNA"/>
</dbReference>
<feature type="domain" description="KaiC" evidence="7">
    <location>
        <begin position="13"/>
        <end position="251"/>
    </location>
</feature>
<keyword evidence="5" id="KW-0418">Kinase</keyword>
<keyword evidence="2" id="KW-0597">Phosphoprotein</keyword>
<dbReference type="GO" id="GO:0004674">
    <property type="term" value="F:protein serine/threonine kinase activity"/>
    <property type="evidence" value="ECO:0007669"/>
    <property type="project" value="UniProtKB-EC"/>
</dbReference>
<gene>
    <name evidence="8" type="ORF">FXN63_04635</name>
</gene>
<organism evidence="8 9">
    <name type="scientific">Pigmentiphaga aceris</name>
    <dbReference type="NCBI Taxonomy" id="1940612"/>
    <lineage>
        <taxon>Bacteria</taxon>
        <taxon>Pseudomonadati</taxon>
        <taxon>Pseudomonadota</taxon>
        <taxon>Betaproteobacteria</taxon>
        <taxon>Burkholderiales</taxon>
        <taxon>Alcaligenaceae</taxon>
        <taxon>Pigmentiphaga</taxon>
    </lineage>
</organism>
<dbReference type="Gene3D" id="3.40.50.300">
    <property type="entry name" value="P-loop containing nucleotide triphosphate hydrolases"/>
    <property type="match status" value="2"/>
</dbReference>
<dbReference type="InterPro" id="IPR051347">
    <property type="entry name" value="Circadian_clock_KaiC-rel"/>
</dbReference>
<dbReference type="PANTHER" id="PTHR42926">
    <property type="match status" value="1"/>
</dbReference>
<dbReference type="InterPro" id="IPR003593">
    <property type="entry name" value="AAA+_ATPase"/>
</dbReference>
<dbReference type="OrthoDB" id="9783783at2"/>
<reference evidence="8 9" key="1">
    <citation type="submission" date="2019-08" db="EMBL/GenBank/DDBJ databases">
        <title>Amphibian skin-associated Pigmentiphaga: genome sequence and occurrence across geography and hosts.</title>
        <authorList>
            <person name="Bletz M.C."/>
            <person name="Bunk B."/>
            <person name="Sproeer C."/>
            <person name="Biwer P."/>
            <person name="Reiter S."/>
            <person name="Rabemananjara F.C.E."/>
            <person name="Schulz S."/>
            <person name="Overmann J."/>
            <person name="Vences M."/>
        </authorList>
    </citation>
    <scope>NUCLEOTIDE SEQUENCE [LARGE SCALE GENOMIC DNA]</scope>
    <source>
        <strain evidence="8 9">Mada1488</strain>
    </source>
</reference>
<dbReference type="KEGG" id="pacr:FXN63_04635"/>
<evidence type="ECO:0000256" key="1">
    <source>
        <dbReference type="ARBA" id="ARBA00012513"/>
    </source>
</evidence>
<dbReference type="CDD" id="cd19488">
    <property type="entry name" value="KaiC-like_N"/>
    <property type="match status" value="1"/>
</dbReference>
<dbReference type="GO" id="GO:0016787">
    <property type="term" value="F:hydrolase activity"/>
    <property type="evidence" value="ECO:0007669"/>
    <property type="project" value="UniProtKB-KW"/>
</dbReference>
<evidence type="ECO:0000256" key="2">
    <source>
        <dbReference type="ARBA" id="ARBA00022553"/>
    </source>
</evidence>
<keyword evidence="4" id="KW-0677">Repeat</keyword>
<evidence type="ECO:0000313" key="9">
    <source>
        <dbReference type="Proteomes" id="UP000325161"/>
    </source>
</evidence>
<dbReference type="Pfam" id="PF06745">
    <property type="entry name" value="ATPase"/>
    <property type="match status" value="2"/>
</dbReference>
<keyword evidence="9" id="KW-1185">Reference proteome</keyword>
<dbReference type="InterPro" id="IPR010624">
    <property type="entry name" value="KaiC_dom"/>
</dbReference>